<feature type="transmembrane region" description="Helical" evidence="1">
    <location>
        <begin position="107"/>
        <end position="125"/>
    </location>
</feature>
<protein>
    <submittedName>
        <fullName evidence="2">Uncharacterized protein</fullName>
    </submittedName>
</protein>
<proteinExistence type="predicted"/>
<organism evidence="2 3">
    <name type="scientific">Durusdinium trenchii</name>
    <dbReference type="NCBI Taxonomy" id="1381693"/>
    <lineage>
        <taxon>Eukaryota</taxon>
        <taxon>Sar</taxon>
        <taxon>Alveolata</taxon>
        <taxon>Dinophyceae</taxon>
        <taxon>Suessiales</taxon>
        <taxon>Symbiodiniaceae</taxon>
        <taxon>Durusdinium</taxon>
    </lineage>
</organism>
<evidence type="ECO:0000256" key="1">
    <source>
        <dbReference type="SAM" id="Phobius"/>
    </source>
</evidence>
<feature type="transmembrane region" description="Helical" evidence="1">
    <location>
        <begin position="201"/>
        <end position="220"/>
    </location>
</feature>
<gene>
    <name evidence="2" type="ORF">SCF082_LOCUS35189</name>
</gene>
<feature type="transmembrane region" description="Helical" evidence="1">
    <location>
        <begin position="12"/>
        <end position="36"/>
    </location>
</feature>
<keyword evidence="1" id="KW-1133">Transmembrane helix</keyword>
<evidence type="ECO:0000313" key="3">
    <source>
        <dbReference type="Proteomes" id="UP001642464"/>
    </source>
</evidence>
<dbReference type="EMBL" id="CAXAMM010033223">
    <property type="protein sequence ID" value="CAK9070935.1"/>
    <property type="molecule type" value="Genomic_DNA"/>
</dbReference>
<reference evidence="2 3" key="1">
    <citation type="submission" date="2024-02" db="EMBL/GenBank/DDBJ databases">
        <authorList>
            <person name="Chen Y."/>
            <person name="Shah S."/>
            <person name="Dougan E. K."/>
            <person name="Thang M."/>
            <person name="Chan C."/>
        </authorList>
    </citation>
    <scope>NUCLEOTIDE SEQUENCE [LARGE SCALE GENOMIC DNA]</scope>
</reference>
<keyword evidence="3" id="KW-1185">Reference proteome</keyword>
<keyword evidence="1" id="KW-0812">Transmembrane</keyword>
<feature type="transmembrane region" description="Helical" evidence="1">
    <location>
        <begin position="74"/>
        <end position="95"/>
    </location>
</feature>
<name>A0ABP0P4I5_9DINO</name>
<keyword evidence="1" id="KW-0472">Membrane</keyword>
<comment type="caution">
    <text evidence="2">The sequence shown here is derived from an EMBL/GenBank/DDBJ whole genome shotgun (WGS) entry which is preliminary data.</text>
</comment>
<sequence>MWGIRAGLRAMDLWGISLEPLVLPVILGQFSLALFWGHPFKEVWAQAGAVVGQGAPEEAKKKNFVHYENFRAMLPLWICLNDVVSSLAAVVQMGLRLQRSDPLSNAEVAFLWLAMMMGCLLRFIHQCGSFETIRRDTALMVSVLLSATVLAPSELQRVAGLGRIAAIELVPEPRLGLKMQIASLPIHALVFVLWTPSIFELVLFAVSEVICLASVLLVYINRDSTLSKQVVSTIFAERCAQEATSMADALKRLLSITCDATASISKDLQIGMPSESFLGLLRATRQAIGQPFTDFVSSHDQARFHSMVELAGSSPDSSPITGPLRLADANGVTFKAKVFLVKLAEAGHFVGLTRDEHEEHLSEHGLDGGASDMRFLVGRQSRIFSEENPTETVPSQCIQELKELEKITLLVDALSEEEGFILRSVTFDFSEPSEQVKVQQLPNLLEWLEHRCRSSVRDWVQAEVNASIHGGSSGQVVLPSVAFQAPGTGNSLSGDLRITCVDAISQEEAAEVDIEDVVEVFAQMEVVNVRLWS</sequence>
<accession>A0ABP0P4I5</accession>
<evidence type="ECO:0000313" key="2">
    <source>
        <dbReference type="EMBL" id="CAK9070935.1"/>
    </source>
</evidence>
<dbReference type="Proteomes" id="UP001642464">
    <property type="component" value="Unassembled WGS sequence"/>
</dbReference>